<feature type="region of interest" description="Disordered" evidence="1">
    <location>
        <begin position="172"/>
        <end position="202"/>
    </location>
</feature>
<keyword evidence="3" id="KW-1185">Reference proteome</keyword>
<feature type="compositionally biased region" description="Basic residues" evidence="1">
    <location>
        <begin position="94"/>
        <end position="107"/>
    </location>
</feature>
<evidence type="ECO:0000313" key="2">
    <source>
        <dbReference type="EMBL" id="KIJ64986.1"/>
    </source>
</evidence>
<sequence>MSTYRTTSTLPSIHVATRRPNTPAGQEAPAPHSTTHSPATNNPSIPIGGKTMEELCDEEDMLRAQLKALKAKEAVRAAEAVVGQDPPTEVAGKAKGKGVPKPRRKGPSKGLTAAQPITIDDDPDPAQCERCRQAAVTCTVSAQSSSTAISCDQCFADRFNCSLAAASLMAGGKGGRKVRQSSPSGSVLELSDEESSSAEHQDNRDAIGALAGNLVAISDGFDEFLKMYKEDLAARQGHDNRIEQYLRRISLSLQGRHYEAETDEEL</sequence>
<protein>
    <submittedName>
        <fullName evidence="2">Uncharacterized protein</fullName>
    </submittedName>
</protein>
<dbReference type="HOGENOM" id="CLU_1046057_0_0_1"/>
<evidence type="ECO:0000313" key="3">
    <source>
        <dbReference type="Proteomes" id="UP000053820"/>
    </source>
</evidence>
<feature type="region of interest" description="Disordered" evidence="1">
    <location>
        <begin position="86"/>
        <end position="121"/>
    </location>
</feature>
<dbReference type="EMBL" id="KN839845">
    <property type="protein sequence ID" value="KIJ64986.1"/>
    <property type="molecule type" value="Genomic_DNA"/>
</dbReference>
<gene>
    <name evidence="2" type="ORF">HYDPIDRAFT_28326</name>
</gene>
<organism evidence="2 3">
    <name type="scientific">Hydnomerulius pinastri MD-312</name>
    <dbReference type="NCBI Taxonomy" id="994086"/>
    <lineage>
        <taxon>Eukaryota</taxon>
        <taxon>Fungi</taxon>
        <taxon>Dikarya</taxon>
        <taxon>Basidiomycota</taxon>
        <taxon>Agaricomycotina</taxon>
        <taxon>Agaricomycetes</taxon>
        <taxon>Agaricomycetidae</taxon>
        <taxon>Boletales</taxon>
        <taxon>Boletales incertae sedis</taxon>
        <taxon>Leucogyrophana</taxon>
    </lineage>
</organism>
<evidence type="ECO:0000256" key="1">
    <source>
        <dbReference type="SAM" id="MobiDB-lite"/>
    </source>
</evidence>
<feature type="region of interest" description="Disordered" evidence="1">
    <location>
        <begin position="1"/>
        <end position="53"/>
    </location>
</feature>
<accession>A0A0C9WFN3</accession>
<dbReference type="AlphaFoldDB" id="A0A0C9WFN3"/>
<reference evidence="2 3" key="1">
    <citation type="submission" date="2014-04" db="EMBL/GenBank/DDBJ databases">
        <title>Evolutionary Origins and Diversification of the Mycorrhizal Mutualists.</title>
        <authorList>
            <consortium name="DOE Joint Genome Institute"/>
            <consortium name="Mycorrhizal Genomics Consortium"/>
            <person name="Kohler A."/>
            <person name="Kuo A."/>
            <person name="Nagy L.G."/>
            <person name="Floudas D."/>
            <person name="Copeland A."/>
            <person name="Barry K.W."/>
            <person name="Cichocki N."/>
            <person name="Veneault-Fourrey C."/>
            <person name="LaButti K."/>
            <person name="Lindquist E.A."/>
            <person name="Lipzen A."/>
            <person name="Lundell T."/>
            <person name="Morin E."/>
            <person name="Murat C."/>
            <person name="Riley R."/>
            <person name="Ohm R."/>
            <person name="Sun H."/>
            <person name="Tunlid A."/>
            <person name="Henrissat B."/>
            <person name="Grigoriev I.V."/>
            <person name="Hibbett D.S."/>
            <person name="Martin F."/>
        </authorList>
    </citation>
    <scope>NUCLEOTIDE SEQUENCE [LARGE SCALE GENOMIC DNA]</scope>
    <source>
        <strain evidence="2 3">MD-312</strain>
    </source>
</reference>
<dbReference type="Proteomes" id="UP000053820">
    <property type="component" value="Unassembled WGS sequence"/>
</dbReference>
<feature type="compositionally biased region" description="Polar residues" evidence="1">
    <location>
        <begin position="32"/>
        <end position="44"/>
    </location>
</feature>
<proteinExistence type="predicted"/>
<feature type="compositionally biased region" description="Polar residues" evidence="1">
    <location>
        <begin position="1"/>
        <end position="11"/>
    </location>
</feature>
<name>A0A0C9WFN3_9AGAM</name>